<accession>A0ACD3ANN3</accession>
<sequence>MINQRFLAISLLVAPLVAFARPFTVVNQCSDAIDLYVSGQKQGTIQPNGNTNFTQPDEWSGFIYTDQYGGSSDGTGTTRAGFYGTNDWYYLVVDTTHFNTAVTISTNGTQFKGYCLPDTCVTGSCANAFTTPPTGFGDRGPTAPSPPLYECPLGDYGFTVTFCPGGNTTPPPTFNSTTLHPGGSIVKCLDVRGAVYENGTPVQVYDCNGTGAQRWVVNKGESKVRVDNTNFCLDAGSAPGNGVGMKIWQCYDNLPAQDWWYTDDNRIALTNQGLCLDLTNGNYSNSNQIQTWQCTDNNNNQEWVSIS</sequence>
<reference evidence="1 2" key="1">
    <citation type="journal article" date="2019" name="Nat. Ecol. Evol.">
        <title>Megaphylogeny resolves global patterns of mushroom evolution.</title>
        <authorList>
            <person name="Varga T."/>
            <person name="Krizsan K."/>
            <person name="Foldi C."/>
            <person name="Dima B."/>
            <person name="Sanchez-Garcia M."/>
            <person name="Sanchez-Ramirez S."/>
            <person name="Szollosi G.J."/>
            <person name="Szarkandi J.G."/>
            <person name="Papp V."/>
            <person name="Albert L."/>
            <person name="Andreopoulos W."/>
            <person name="Angelini C."/>
            <person name="Antonin V."/>
            <person name="Barry K.W."/>
            <person name="Bougher N.L."/>
            <person name="Buchanan P."/>
            <person name="Buyck B."/>
            <person name="Bense V."/>
            <person name="Catcheside P."/>
            <person name="Chovatia M."/>
            <person name="Cooper J."/>
            <person name="Damon W."/>
            <person name="Desjardin D."/>
            <person name="Finy P."/>
            <person name="Geml J."/>
            <person name="Haridas S."/>
            <person name="Hughes K."/>
            <person name="Justo A."/>
            <person name="Karasinski D."/>
            <person name="Kautmanova I."/>
            <person name="Kiss B."/>
            <person name="Kocsube S."/>
            <person name="Kotiranta H."/>
            <person name="LaButti K.M."/>
            <person name="Lechner B.E."/>
            <person name="Liimatainen K."/>
            <person name="Lipzen A."/>
            <person name="Lukacs Z."/>
            <person name="Mihaltcheva S."/>
            <person name="Morgado L.N."/>
            <person name="Niskanen T."/>
            <person name="Noordeloos M.E."/>
            <person name="Ohm R.A."/>
            <person name="Ortiz-Santana B."/>
            <person name="Ovrebo C."/>
            <person name="Racz N."/>
            <person name="Riley R."/>
            <person name="Savchenko A."/>
            <person name="Shiryaev A."/>
            <person name="Soop K."/>
            <person name="Spirin V."/>
            <person name="Szebenyi C."/>
            <person name="Tomsovsky M."/>
            <person name="Tulloss R.E."/>
            <person name="Uehling J."/>
            <person name="Grigoriev I.V."/>
            <person name="Vagvolgyi C."/>
            <person name="Papp T."/>
            <person name="Martin F.M."/>
            <person name="Miettinen O."/>
            <person name="Hibbett D.S."/>
            <person name="Nagy L.G."/>
        </authorList>
    </citation>
    <scope>NUCLEOTIDE SEQUENCE [LARGE SCALE GENOMIC DNA]</scope>
    <source>
        <strain evidence="1 2">NL-1719</strain>
    </source>
</reference>
<gene>
    <name evidence="1" type="ORF">BDN72DRAFT_899185</name>
</gene>
<dbReference type="Proteomes" id="UP000308600">
    <property type="component" value="Unassembled WGS sequence"/>
</dbReference>
<evidence type="ECO:0000313" key="2">
    <source>
        <dbReference type="Proteomes" id="UP000308600"/>
    </source>
</evidence>
<protein>
    <submittedName>
        <fullName evidence="1">Uncharacterized protein</fullName>
    </submittedName>
</protein>
<evidence type="ECO:0000313" key="1">
    <source>
        <dbReference type="EMBL" id="TFK67156.1"/>
    </source>
</evidence>
<organism evidence="1 2">
    <name type="scientific">Pluteus cervinus</name>
    <dbReference type="NCBI Taxonomy" id="181527"/>
    <lineage>
        <taxon>Eukaryota</taxon>
        <taxon>Fungi</taxon>
        <taxon>Dikarya</taxon>
        <taxon>Basidiomycota</taxon>
        <taxon>Agaricomycotina</taxon>
        <taxon>Agaricomycetes</taxon>
        <taxon>Agaricomycetidae</taxon>
        <taxon>Agaricales</taxon>
        <taxon>Pluteineae</taxon>
        <taxon>Pluteaceae</taxon>
        <taxon>Pluteus</taxon>
    </lineage>
</organism>
<name>A0ACD3ANN3_9AGAR</name>
<keyword evidence="2" id="KW-1185">Reference proteome</keyword>
<dbReference type="EMBL" id="ML208383">
    <property type="protein sequence ID" value="TFK67156.1"/>
    <property type="molecule type" value="Genomic_DNA"/>
</dbReference>
<proteinExistence type="predicted"/>